<evidence type="ECO:0008006" key="3">
    <source>
        <dbReference type="Google" id="ProtNLM"/>
    </source>
</evidence>
<dbReference type="EMBL" id="JBHSIM010000047">
    <property type="protein sequence ID" value="MFC4835211.1"/>
    <property type="molecule type" value="Genomic_DNA"/>
</dbReference>
<organism evidence="1 2">
    <name type="scientific">Actinomycetospora chibensis</name>
    <dbReference type="NCBI Taxonomy" id="663606"/>
    <lineage>
        <taxon>Bacteria</taxon>
        <taxon>Bacillati</taxon>
        <taxon>Actinomycetota</taxon>
        <taxon>Actinomycetes</taxon>
        <taxon>Pseudonocardiales</taxon>
        <taxon>Pseudonocardiaceae</taxon>
        <taxon>Actinomycetospora</taxon>
    </lineage>
</organism>
<evidence type="ECO:0000313" key="2">
    <source>
        <dbReference type="Proteomes" id="UP001595909"/>
    </source>
</evidence>
<name>A0ABV9RM08_9PSEU</name>
<keyword evidence="2" id="KW-1185">Reference proteome</keyword>
<evidence type="ECO:0000313" key="1">
    <source>
        <dbReference type="EMBL" id="MFC4835211.1"/>
    </source>
</evidence>
<gene>
    <name evidence="1" type="ORF">ACFPEL_22575</name>
</gene>
<comment type="caution">
    <text evidence="1">The sequence shown here is derived from an EMBL/GenBank/DDBJ whole genome shotgun (WGS) entry which is preliminary data.</text>
</comment>
<protein>
    <recommendedName>
        <fullName evidence="3">Phage baseplate protein</fullName>
    </recommendedName>
</protein>
<dbReference type="RefSeq" id="WP_274191683.1">
    <property type="nucleotide sequence ID" value="NZ_BAABHN010000047.1"/>
</dbReference>
<dbReference type="Proteomes" id="UP001595909">
    <property type="component" value="Unassembled WGS sequence"/>
</dbReference>
<proteinExistence type="predicted"/>
<accession>A0ABV9RM08</accession>
<reference evidence="2" key="1">
    <citation type="journal article" date="2019" name="Int. J. Syst. Evol. Microbiol.">
        <title>The Global Catalogue of Microorganisms (GCM) 10K type strain sequencing project: providing services to taxonomists for standard genome sequencing and annotation.</title>
        <authorList>
            <consortium name="The Broad Institute Genomics Platform"/>
            <consortium name="The Broad Institute Genome Sequencing Center for Infectious Disease"/>
            <person name="Wu L."/>
            <person name="Ma J."/>
        </authorList>
    </citation>
    <scope>NUCLEOTIDE SEQUENCE [LARGE SCALE GENOMIC DNA]</scope>
    <source>
        <strain evidence="2">CCUG 50347</strain>
    </source>
</reference>
<sequence length="230" mass="24657">MPSADWRDPTPAALLDVWEHGGRLSSTRRALALLSVVDETDWAERGVGERDAALLDLRERLFGPLLAAVVACPGCAERQELAFRVGEIRAVPDGGQLHLGVDGVELTLRLPTSADVERAAATGDVEQAVAELLRACAPGAPAAALALVEERMARADPQADVTFALRCDACGTAWSAPFDVAAFLWAELDAWAWRLLADVHRLASAYGWSEPEVLALSPQRRAIYLQLVAG</sequence>